<dbReference type="Proteomes" id="UP000190648">
    <property type="component" value="Unassembled WGS sequence"/>
</dbReference>
<reference evidence="1 2" key="1">
    <citation type="submission" date="2016-02" db="EMBL/GenBank/DDBJ databases">
        <title>Band-tailed pigeon sequencing and assembly.</title>
        <authorList>
            <person name="Soares A.E."/>
            <person name="Novak B.J."/>
            <person name="Rice E.S."/>
            <person name="O'Connell B."/>
            <person name="Chang D."/>
            <person name="Weber S."/>
            <person name="Shapiro B."/>
        </authorList>
    </citation>
    <scope>NUCLEOTIDE SEQUENCE [LARGE SCALE GENOMIC DNA]</scope>
    <source>
        <strain evidence="1">BTP2013</strain>
        <tissue evidence="1">Blood</tissue>
    </source>
</reference>
<dbReference type="AlphaFoldDB" id="A0A1V4KN19"/>
<gene>
    <name evidence="1" type="ORF">AV530_013912</name>
</gene>
<sequence length="125" mass="13373">MQSGDQAALLHIPEQLFLFATHLLPLSLPVAIASTLPCLFTLPRIGSSLKWALPGVVSSPSGLYLCISVPSGDVYLGGLKAILVTCQSHTDTLMSCRGSSPEVAWGQSDRLPCDADWWNQLSMFG</sequence>
<evidence type="ECO:0000313" key="1">
    <source>
        <dbReference type="EMBL" id="OPJ85801.1"/>
    </source>
</evidence>
<proteinExistence type="predicted"/>
<name>A0A1V4KN19_PATFA</name>
<organism evidence="1 2">
    <name type="scientific">Patagioenas fasciata monilis</name>
    <dbReference type="NCBI Taxonomy" id="372326"/>
    <lineage>
        <taxon>Eukaryota</taxon>
        <taxon>Metazoa</taxon>
        <taxon>Chordata</taxon>
        <taxon>Craniata</taxon>
        <taxon>Vertebrata</taxon>
        <taxon>Euteleostomi</taxon>
        <taxon>Archelosauria</taxon>
        <taxon>Archosauria</taxon>
        <taxon>Dinosauria</taxon>
        <taxon>Saurischia</taxon>
        <taxon>Theropoda</taxon>
        <taxon>Coelurosauria</taxon>
        <taxon>Aves</taxon>
        <taxon>Neognathae</taxon>
        <taxon>Neoaves</taxon>
        <taxon>Columbimorphae</taxon>
        <taxon>Columbiformes</taxon>
        <taxon>Columbidae</taxon>
        <taxon>Patagioenas</taxon>
    </lineage>
</organism>
<evidence type="ECO:0000313" key="2">
    <source>
        <dbReference type="Proteomes" id="UP000190648"/>
    </source>
</evidence>
<comment type="caution">
    <text evidence="1">The sequence shown here is derived from an EMBL/GenBank/DDBJ whole genome shotgun (WGS) entry which is preliminary data.</text>
</comment>
<dbReference type="EMBL" id="LSYS01002736">
    <property type="protein sequence ID" value="OPJ85801.1"/>
    <property type="molecule type" value="Genomic_DNA"/>
</dbReference>
<accession>A0A1V4KN19</accession>
<protein>
    <submittedName>
        <fullName evidence="1">Uncharacterized protein</fullName>
    </submittedName>
</protein>
<keyword evidence="2" id="KW-1185">Reference proteome</keyword>